<protein>
    <submittedName>
        <fullName evidence="1">Replication protein P</fullName>
    </submittedName>
</protein>
<keyword evidence="2" id="KW-1185">Reference proteome</keyword>
<reference evidence="1 2" key="1">
    <citation type="submission" date="2024-03" db="EMBL/GenBank/DDBJ databases">
        <title>Complete genome of BD2.</title>
        <authorList>
            <person name="Cao G."/>
        </authorList>
    </citation>
    <scope>NUCLEOTIDE SEQUENCE [LARGE SCALE GENOMIC DNA]</scope>
    <source>
        <strain evidence="1 2">BD2</strain>
    </source>
</reference>
<name>A0ABZ2RLU2_ECTME</name>
<dbReference type="Pfam" id="PF06992">
    <property type="entry name" value="Phage_lambda_P"/>
    <property type="match status" value="1"/>
</dbReference>
<accession>A0ABZ2RLU2</accession>
<evidence type="ECO:0000313" key="1">
    <source>
        <dbReference type="EMBL" id="WXL27743.1"/>
    </source>
</evidence>
<dbReference type="EMBL" id="CP148074">
    <property type="protein sequence ID" value="WXL27743.1"/>
    <property type="molecule type" value="Genomic_DNA"/>
</dbReference>
<proteinExistence type="predicted"/>
<dbReference type="Proteomes" id="UP001476583">
    <property type="component" value="Chromosome"/>
</dbReference>
<evidence type="ECO:0000313" key="2">
    <source>
        <dbReference type="Proteomes" id="UP001476583"/>
    </source>
</evidence>
<sequence length="226" mass="25751">MKAERKHELTLRVNLLFTEMQSLKPLLFRHSWPSRERLNAAKTQYMAVREFRQLTDAQFKFGLDRLRATMKYPSAPSEFLELCRNPEPEALGAPSRDEAYAQVLRYETAPADRRDLSVMHPATYWAWRQMNHSVWRKLSAERHEKAFYSAYQRAMKAALAGEKFPAPPKQLAGKGGDMCPEVAATDAVQEQRLQARILQQGIPAGVSARQQLLSSLGIKRGDAKHA</sequence>
<gene>
    <name evidence="1" type="ORF">WG219_09950</name>
</gene>
<organism evidence="1 2">
    <name type="scientific">Ectopseudomonas mendocina</name>
    <name type="common">Pseudomonas mendocina</name>
    <dbReference type="NCBI Taxonomy" id="300"/>
    <lineage>
        <taxon>Bacteria</taxon>
        <taxon>Pseudomonadati</taxon>
        <taxon>Pseudomonadota</taxon>
        <taxon>Gammaproteobacteria</taxon>
        <taxon>Pseudomonadales</taxon>
        <taxon>Pseudomonadaceae</taxon>
        <taxon>Ectopseudomonas</taxon>
    </lineage>
</organism>
<dbReference type="InterPro" id="IPR009731">
    <property type="entry name" value="P-like"/>
</dbReference>